<sequence>MHASRQPLQYTAHTDKHHDTSEKNMNLLNDGFKDYTKRVDHEVYDDIHSDEAELSNMDEKQIEEYFATLPAFPDEHAELVDKTILKAGRTPGQIKVQGQVQTSGVSLHLLAAYAEVDMTGAAETADVQLQLSVFSATSATAF</sequence>
<gene>
    <name evidence="2" type="ORF">RHO25_005331</name>
</gene>
<organism evidence="2 3">
    <name type="scientific">Cercospora beticola</name>
    <name type="common">Sugarbeet leaf spot fungus</name>
    <dbReference type="NCBI Taxonomy" id="122368"/>
    <lineage>
        <taxon>Eukaryota</taxon>
        <taxon>Fungi</taxon>
        <taxon>Dikarya</taxon>
        <taxon>Ascomycota</taxon>
        <taxon>Pezizomycotina</taxon>
        <taxon>Dothideomycetes</taxon>
        <taxon>Dothideomycetidae</taxon>
        <taxon>Mycosphaerellales</taxon>
        <taxon>Mycosphaerellaceae</taxon>
        <taxon>Cercospora</taxon>
    </lineage>
</organism>
<feature type="compositionally biased region" description="Basic and acidic residues" evidence="1">
    <location>
        <begin position="13"/>
        <end position="22"/>
    </location>
</feature>
<dbReference type="EMBL" id="CP134186">
    <property type="protein sequence ID" value="WPB00711.1"/>
    <property type="molecule type" value="Genomic_DNA"/>
</dbReference>
<name>A0ABZ0NMJ7_CERBT</name>
<keyword evidence="3" id="KW-1185">Reference proteome</keyword>
<dbReference type="RefSeq" id="XP_065458704.1">
    <property type="nucleotide sequence ID" value="XM_065602632.1"/>
</dbReference>
<feature type="region of interest" description="Disordered" evidence="1">
    <location>
        <begin position="1"/>
        <end position="23"/>
    </location>
</feature>
<proteinExistence type="predicted"/>
<evidence type="ECO:0000313" key="3">
    <source>
        <dbReference type="Proteomes" id="UP001302367"/>
    </source>
</evidence>
<reference evidence="2 3" key="1">
    <citation type="submission" date="2023-09" db="EMBL/GenBank/DDBJ databases">
        <title>Complete-Gapless Cercospora beticola genome.</title>
        <authorList>
            <person name="Wyatt N.A."/>
            <person name="Spanner R.E."/>
            <person name="Bolton M.D."/>
        </authorList>
    </citation>
    <scope>NUCLEOTIDE SEQUENCE [LARGE SCALE GENOMIC DNA]</scope>
    <source>
        <strain evidence="2">Cb09-40</strain>
    </source>
</reference>
<protein>
    <submittedName>
        <fullName evidence="2">Uncharacterized protein</fullName>
    </submittedName>
</protein>
<accession>A0ABZ0NMJ7</accession>
<dbReference type="Proteomes" id="UP001302367">
    <property type="component" value="Chromosome 3"/>
</dbReference>
<feature type="compositionally biased region" description="Polar residues" evidence="1">
    <location>
        <begin position="1"/>
        <end position="12"/>
    </location>
</feature>
<evidence type="ECO:0000313" key="2">
    <source>
        <dbReference type="EMBL" id="WPB00711.1"/>
    </source>
</evidence>
<dbReference type="GeneID" id="90644134"/>
<evidence type="ECO:0000256" key="1">
    <source>
        <dbReference type="SAM" id="MobiDB-lite"/>
    </source>
</evidence>